<dbReference type="OrthoDB" id="5720638at2"/>
<dbReference type="SUPFAM" id="SSF103515">
    <property type="entry name" value="Autotransporter"/>
    <property type="match status" value="1"/>
</dbReference>
<dbReference type="InterPro" id="IPR036709">
    <property type="entry name" value="Autotransporte_beta_dom_sf"/>
</dbReference>
<dbReference type="PANTHER" id="PTHR37494:SF1">
    <property type="entry name" value="STAPHYLOCOCCUS AUREUS SURFACE PROTEIN A"/>
    <property type="match status" value="1"/>
</dbReference>
<dbReference type="SMART" id="SM00869">
    <property type="entry name" value="Autotransporter"/>
    <property type="match status" value="1"/>
</dbReference>
<feature type="region of interest" description="Disordered" evidence="1">
    <location>
        <begin position="1293"/>
        <end position="1313"/>
    </location>
</feature>
<evidence type="ECO:0000313" key="4">
    <source>
        <dbReference type="EMBL" id="TKR33487.1"/>
    </source>
</evidence>
<feature type="chain" id="PRO_5020427734" evidence="2">
    <location>
        <begin position="48"/>
        <end position="1588"/>
    </location>
</feature>
<dbReference type="EMBL" id="SZUA01000001">
    <property type="protein sequence ID" value="TKR33487.1"/>
    <property type="molecule type" value="Genomic_DNA"/>
</dbReference>
<dbReference type="SUPFAM" id="SSF49313">
    <property type="entry name" value="Cadherin-like"/>
    <property type="match status" value="5"/>
</dbReference>
<feature type="domain" description="Autotransporter" evidence="3">
    <location>
        <begin position="1309"/>
        <end position="1588"/>
    </location>
</feature>
<sequence>MELQAALSMRASWISRVGIFSKLLKRRAWIALTMLGLALGAIAPAHAACTSPQTASIPSGGSATFTCADFGFISPAVSGPSHGTLTWGTPSNVNALVYTNNGDGVLSDTFVVRDDFNVPITFNVTVGPATSPIVVSPANLPAPAVGVAYSQTLSSSGGVAPYSYALTGGSLPPGITMSGNTISGTSTGSGPYNFTVTVTDSTAPTALTAVKSYGFTIAAPILDLVQDTPPAATISIPYSLQFTTVGGTAPYTYSIEPGPGLPPGLSMSSTGLVSGTPTSAGSFPFTLRYDDSTTISTGGDHFGVQSVTIVVNAAPTIVVNPATVPNPTVGVAYSQTFTGSGGTAPYTFQITAGALPAGLTLSSTGALTGTATAGGTFNFTVEAKDANNFTGTRAYSITTNPPTITLSPTTVPNATMGTAYSQTLTASGGTMGIGYIFNVTAGALPPGLALSSSTGAISGTPTASGTFNFTVTATDRSTGTGAPYTGSQAYTLVVIQIPPVANAVSATVGFNSGATPITLNITGGPPSSVAIGTAPANGTAIASGLSITYQPNAGFAGTDTFTYTATNGAGTSAPATVTMTVGAPTITITTSAPLNGQVGAAFSQTFTFAGGTAPYHDYAVTGLPAGVTVTGSTTNSVTISGTPTAAGSFAIDVEGIDSTGGSGPFTGNQTFTHIIGAPTLTMSPAAGTLSLPYGTPYSQTFAGGGGTGPYSFSLVSGSLPVGVSFSSAGVLSGTPTVPGSYALTIAATDTGSTGTGAPFSIQQNYVLQVGAPTIVIAPPTLPGGTAGTAYSQTLSASGGVAPYSYSLLAGALPVGMSFSSGGVFSGTPTTAGTFNLTVRATDSHGQTGDQAYNIVIAAPTITISPSTIPGGTAGTPYSATLTASGGTAPYSFSIVSGTLPVGVSFNSAGTYSGTPTTAGTYTATIRATDNNGFTADQAYSIVIAAPTIVISPASLPGGVVGVPYSQSLSSSGGAAPYSYSIVSGSLPVGVSFSSAGVYSGTPTTTGSYTANIRSTDNNGFNTTVAYTIAIADAVPVAVADSATTLAGTAVTVPVTANDTGLITSVAVATAPAHGTAAISGLNVVYTPAAGYSGSDTFTYTAIGPGGTSAPATVTITVNPVPVAVSSHVETAAATPVHVNLTAGATGGPFTAATLVSLSPASSGTATIAGSGGSYELTFVPATSFAGLATVTFTLSNAYAVSAPATVEIQVAGRSDPSKDPEVLGLLESQASAARRFANSQIGNFQQRMENMHGGSEGRGGFQNGISFAGERHCSPNTRRAYEDPECAQTALRDEDAPMAAPAPMQSGESGRTPFGFWAGGSVSRGDRDPRTGVSGFDFETSGVSAGGDYRLSPSFVLGGGVGYGRDDTDIGRSGTRSESNAYTVAMYASYHPGERFYLDALLGYQWLSFDNRRFVTDTGGLVRGERDGKQWLASLAAGMDYRSDRLTFSPYARLDLARARLDGYTEQGDPTHALAFQRQDVDTATANLGLRMDYRHDLSWGTFSPQLRLEFQHDFEDDGSATMRYADLPAGPLYRALVRSLDSNRTIFGLGFALQTEHDLRFRVEFRTLFDGDGETDNGFLLNIEKKY</sequence>
<proteinExistence type="predicted"/>
<dbReference type="Gene3D" id="2.60.40.10">
    <property type="entry name" value="Immunoglobulins"/>
    <property type="match status" value="8"/>
</dbReference>
<dbReference type="PROSITE" id="PS51208">
    <property type="entry name" value="AUTOTRANSPORTER"/>
    <property type="match status" value="1"/>
</dbReference>
<keyword evidence="2" id="KW-0732">Signal</keyword>
<evidence type="ECO:0000256" key="1">
    <source>
        <dbReference type="SAM" id="MobiDB-lite"/>
    </source>
</evidence>
<dbReference type="GO" id="GO:0016020">
    <property type="term" value="C:membrane"/>
    <property type="evidence" value="ECO:0007669"/>
    <property type="project" value="InterPro"/>
</dbReference>
<protein>
    <submittedName>
        <fullName evidence="4">Autotransporter domain-containing protein</fullName>
    </submittedName>
</protein>
<evidence type="ECO:0000313" key="5">
    <source>
        <dbReference type="Proteomes" id="UP000308707"/>
    </source>
</evidence>
<dbReference type="GO" id="GO:0005509">
    <property type="term" value="F:calcium ion binding"/>
    <property type="evidence" value="ECO:0007669"/>
    <property type="project" value="InterPro"/>
</dbReference>
<reference evidence="4 5" key="1">
    <citation type="submission" date="2019-04" db="EMBL/GenBank/DDBJ databases">
        <title>Reference strain of H23.</title>
        <authorList>
            <person name="Luo X."/>
        </authorList>
    </citation>
    <scope>NUCLEOTIDE SEQUENCE [LARGE SCALE GENOMIC DNA]</scope>
    <source>
        <strain evidence="4 5">H23</strain>
    </source>
</reference>
<dbReference type="Pfam" id="PF05345">
    <property type="entry name" value="He_PIG"/>
    <property type="match status" value="8"/>
</dbReference>
<evidence type="ECO:0000259" key="3">
    <source>
        <dbReference type="PROSITE" id="PS51208"/>
    </source>
</evidence>
<comment type="caution">
    <text evidence="4">The sequence shown here is derived from an EMBL/GenBank/DDBJ whole genome shotgun (WGS) entry which is preliminary data.</text>
</comment>
<dbReference type="Proteomes" id="UP000308707">
    <property type="component" value="Unassembled WGS sequence"/>
</dbReference>
<dbReference type="InterPro" id="IPR013783">
    <property type="entry name" value="Ig-like_fold"/>
</dbReference>
<dbReference type="PANTHER" id="PTHR37494">
    <property type="entry name" value="HEMAGGLUTININ"/>
    <property type="match status" value="1"/>
</dbReference>
<name>A0A4U5JYZ6_9GAMM</name>
<feature type="signal peptide" evidence="2">
    <location>
        <begin position="1"/>
        <end position="47"/>
    </location>
</feature>
<dbReference type="Pfam" id="PF03797">
    <property type="entry name" value="Autotransporter"/>
    <property type="match status" value="1"/>
</dbReference>
<gene>
    <name evidence="4" type="ORF">FCE95_04095</name>
</gene>
<keyword evidence="5" id="KW-1185">Reference proteome</keyword>
<evidence type="ECO:0000256" key="2">
    <source>
        <dbReference type="SAM" id="SignalP"/>
    </source>
</evidence>
<organism evidence="4 5">
    <name type="scientific">Luteimonas gilva</name>
    <dbReference type="NCBI Taxonomy" id="2572684"/>
    <lineage>
        <taxon>Bacteria</taxon>
        <taxon>Pseudomonadati</taxon>
        <taxon>Pseudomonadota</taxon>
        <taxon>Gammaproteobacteria</taxon>
        <taxon>Lysobacterales</taxon>
        <taxon>Lysobacteraceae</taxon>
        <taxon>Luteimonas</taxon>
    </lineage>
</organism>
<dbReference type="InterPro" id="IPR015919">
    <property type="entry name" value="Cadherin-like_sf"/>
</dbReference>
<dbReference type="InterPro" id="IPR005546">
    <property type="entry name" value="Autotransporte_beta"/>
</dbReference>
<accession>A0A4U5JYZ6</accession>
<dbReference type="Pfam" id="PF17963">
    <property type="entry name" value="Big_9"/>
    <property type="match status" value="3"/>
</dbReference>
<dbReference type="Gene3D" id="2.40.128.130">
    <property type="entry name" value="Autotransporter beta-domain"/>
    <property type="match status" value="1"/>
</dbReference>
<dbReference type="Gene3D" id="2.60.40.3440">
    <property type="match status" value="2"/>
</dbReference>